<dbReference type="EMBL" id="CP146203">
    <property type="protein sequence ID" value="XBH21555.1"/>
    <property type="molecule type" value="Genomic_DNA"/>
</dbReference>
<reference evidence="3" key="1">
    <citation type="submission" date="2024-02" db="EMBL/GenBank/DDBJ databases">
        <title>Tomenella chthoni gen. nov. sp. nov., a member of the family Jonesiaceae isolated from bat guano.</title>
        <authorList>
            <person name="Miller S.L."/>
            <person name="King J."/>
            <person name="Sankaranarayanan K."/>
            <person name="Lawson P.A."/>
        </authorList>
    </citation>
    <scope>NUCLEOTIDE SEQUENCE</scope>
    <source>
        <strain evidence="3">BS-20</strain>
    </source>
</reference>
<dbReference type="SUPFAM" id="SSF51679">
    <property type="entry name" value="Bacterial luciferase-like"/>
    <property type="match status" value="1"/>
</dbReference>
<dbReference type="InterPro" id="IPR036661">
    <property type="entry name" value="Luciferase-like_sf"/>
</dbReference>
<sequence>MAQAAAVLAATKTIVVGIGILPAGARNAAFAAMELATLAQLFPGRIIAGLGHGMPGWMRQAGAWPSSPLGLLEEFTHAVRALLSGVPGPAAGRFVNVAGVVLKELPDAVPPIVLGVRGPKSLALTGKIADGVVLAEPATPRYVADSLANCADGADLSEGGLADDFQVITYDVAAVHDDPAVAIAAARRNLGTFGEPDWAPHIVGQPFALDLVDLRQRCASPQEFATLMPAQWVSALTLAGSVDQVKEKLAARHAAGTTTAVLIPIGEDRLGEIEQLARVLSA</sequence>
<evidence type="ECO:0000259" key="2">
    <source>
        <dbReference type="Pfam" id="PF00296"/>
    </source>
</evidence>
<evidence type="ECO:0000313" key="3">
    <source>
        <dbReference type="EMBL" id="XBH21555.1"/>
    </source>
</evidence>
<accession>A0AAU7DW97</accession>
<dbReference type="Gene3D" id="3.20.20.30">
    <property type="entry name" value="Luciferase-like domain"/>
    <property type="match status" value="1"/>
</dbReference>
<dbReference type="PANTHER" id="PTHR43244:SF1">
    <property type="entry name" value="5,10-METHYLENETETRAHYDROMETHANOPTERIN REDUCTASE"/>
    <property type="match status" value="1"/>
</dbReference>
<dbReference type="GO" id="GO:0016705">
    <property type="term" value="F:oxidoreductase activity, acting on paired donors, with incorporation or reduction of molecular oxygen"/>
    <property type="evidence" value="ECO:0007669"/>
    <property type="project" value="InterPro"/>
</dbReference>
<name>A0AAU7DW97_9MICO</name>
<dbReference type="InterPro" id="IPR050564">
    <property type="entry name" value="F420-G6PD/mer"/>
</dbReference>
<protein>
    <submittedName>
        <fullName evidence="3">LLM class flavin-dependent oxidoreductase</fullName>
    </submittedName>
</protein>
<dbReference type="InterPro" id="IPR011251">
    <property type="entry name" value="Luciferase-like_dom"/>
</dbReference>
<feature type="domain" description="Luciferase-like" evidence="2">
    <location>
        <begin position="2"/>
        <end position="258"/>
    </location>
</feature>
<dbReference type="AlphaFoldDB" id="A0AAU7DW97"/>
<proteinExistence type="predicted"/>
<gene>
    <name evidence="3" type="ORF">V5R04_15320</name>
</gene>
<evidence type="ECO:0000256" key="1">
    <source>
        <dbReference type="ARBA" id="ARBA00023002"/>
    </source>
</evidence>
<keyword evidence="1" id="KW-0560">Oxidoreductase</keyword>
<dbReference type="Pfam" id="PF00296">
    <property type="entry name" value="Bac_luciferase"/>
    <property type="match status" value="1"/>
</dbReference>
<organism evidence="3">
    <name type="scientific">Jonesiaceae bacterium BS-20</name>
    <dbReference type="NCBI Taxonomy" id="3120821"/>
    <lineage>
        <taxon>Bacteria</taxon>
        <taxon>Bacillati</taxon>
        <taxon>Actinomycetota</taxon>
        <taxon>Actinomycetes</taxon>
        <taxon>Micrococcales</taxon>
        <taxon>Jonesiaceae</taxon>
    </lineage>
</organism>
<dbReference type="CDD" id="cd01097">
    <property type="entry name" value="Tetrahydromethanopterin_reductase"/>
    <property type="match status" value="1"/>
</dbReference>
<dbReference type="PANTHER" id="PTHR43244">
    <property type="match status" value="1"/>
</dbReference>